<name>S3UV75_9LEPT</name>
<reference evidence="3" key="1">
    <citation type="submission" date="2013-04" db="EMBL/GenBank/DDBJ databases">
        <authorList>
            <person name="Harkins D.M."/>
            <person name="Durkin A.S."/>
            <person name="Selengut J.D."/>
            <person name="Sanka R."/>
            <person name="DePew J."/>
            <person name="Purushe J."/>
            <person name="Ahmed A."/>
            <person name="van der Linden H."/>
            <person name="Goris M.G.A."/>
            <person name="Hartskeerl R.A."/>
            <person name="Vinetz J.M."/>
            <person name="Sutton G.G."/>
            <person name="Nelson W.C."/>
            <person name="Fouts D.E."/>
        </authorList>
    </citation>
    <scope>NUCLEOTIDE SEQUENCE [LARGE SCALE GENOMIC DNA]</scope>
    <source>
        <strain evidence="3">BUT 6</strain>
    </source>
</reference>
<dbReference type="InterPro" id="IPR029058">
    <property type="entry name" value="AB_hydrolase_fold"/>
</dbReference>
<protein>
    <submittedName>
        <fullName evidence="3">2-hydroxy-6-oxononadienedioate/2-hydroxy-6-oxononatrienedioate hydrolase</fullName>
    </submittedName>
</protein>
<dbReference type="InterPro" id="IPR050266">
    <property type="entry name" value="AB_hydrolase_sf"/>
</dbReference>
<evidence type="ECO:0000259" key="2">
    <source>
        <dbReference type="Pfam" id="PF00561"/>
    </source>
</evidence>
<dbReference type="Pfam" id="PF00561">
    <property type="entry name" value="Abhydrolase_1"/>
    <property type="match status" value="1"/>
</dbReference>
<comment type="caution">
    <text evidence="3">The sequence shown here is derived from an EMBL/GenBank/DDBJ whole genome shotgun (WGS) entry which is preliminary data.</text>
</comment>
<dbReference type="EMBL" id="AKWZ02000010">
    <property type="protein sequence ID" value="EPG74306.1"/>
    <property type="molecule type" value="Genomic_DNA"/>
</dbReference>
<keyword evidence="1 3" id="KW-0378">Hydrolase</keyword>
<evidence type="ECO:0000313" key="3">
    <source>
        <dbReference type="EMBL" id="EPG74306.1"/>
    </source>
</evidence>
<dbReference type="PANTHER" id="PTHR43798">
    <property type="entry name" value="MONOACYLGLYCEROL LIPASE"/>
    <property type="match status" value="1"/>
</dbReference>
<organism evidence="3 4">
    <name type="scientific">Leptospira fainei serovar Hurstbridge str. BUT 6</name>
    <dbReference type="NCBI Taxonomy" id="1193011"/>
    <lineage>
        <taxon>Bacteria</taxon>
        <taxon>Pseudomonadati</taxon>
        <taxon>Spirochaetota</taxon>
        <taxon>Spirochaetia</taxon>
        <taxon>Leptospirales</taxon>
        <taxon>Leptospiraceae</taxon>
        <taxon>Leptospira</taxon>
    </lineage>
</organism>
<dbReference type="SUPFAM" id="SSF53474">
    <property type="entry name" value="alpha/beta-Hydrolases"/>
    <property type="match status" value="1"/>
</dbReference>
<evidence type="ECO:0000256" key="1">
    <source>
        <dbReference type="ARBA" id="ARBA00022801"/>
    </source>
</evidence>
<dbReference type="PRINTS" id="PR00111">
    <property type="entry name" value="ABHYDROLASE"/>
</dbReference>
<gene>
    <name evidence="3" type="ORF">LEP1GSC058_4137</name>
</gene>
<evidence type="ECO:0000313" key="4">
    <source>
        <dbReference type="Proteomes" id="UP000014540"/>
    </source>
</evidence>
<dbReference type="OrthoDB" id="252464at2"/>
<keyword evidence="4" id="KW-1185">Reference proteome</keyword>
<dbReference type="InterPro" id="IPR000073">
    <property type="entry name" value="AB_hydrolase_1"/>
</dbReference>
<dbReference type="PANTHER" id="PTHR43798:SF31">
    <property type="entry name" value="AB HYDROLASE SUPERFAMILY PROTEIN YCLE"/>
    <property type="match status" value="1"/>
</dbReference>
<dbReference type="Proteomes" id="UP000014540">
    <property type="component" value="Unassembled WGS sequence"/>
</dbReference>
<dbReference type="GO" id="GO:0016020">
    <property type="term" value="C:membrane"/>
    <property type="evidence" value="ECO:0007669"/>
    <property type="project" value="TreeGrafter"/>
</dbReference>
<dbReference type="STRING" id="1193011.LEP1GSC058_4137"/>
<dbReference type="Gene3D" id="3.40.50.1820">
    <property type="entry name" value="alpha/beta hydrolase"/>
    <property type="match status" value="1"/>
</dbReference>
<proteinExistence type="predicted"/>
<dbReference type="InterPro" id="IPR000639">
    <property type="entry name" value="Epox_hydrolase-like"/>
</dbReference>
<dbReference type="PRINTS" id="PR00412">
    <property type="entry name" value="EPOXHYDRLASE"/>
</dbReference>
<dbReference type="AlphaFoldDB" id="S3UV75"/>
<dbReference type="RefSeq" id="WP_016550762.1">
    <property type="nucleotide sequence ID" value="NZ_AKWZ02000010.1"/>
</dbReference>
<feature type="domain" description="AB hydrolase-1" evidence="2">
    <location>
        <begin position="45"/>
        <end position="285"/>
    </location>
</feature>
<sequence length="307" mass="34288">MINAQSKQLSKEDINKKEIEYQSSSRIISTERRNIHLFEKGSGEPILLLHGGGPGASGISNYSRNIEELAKNFRVLVPDMPGYGKSTKGIDRKDPFGDLANSMFKLLDKLSIPKINIVGNSLGGACALRMALENPARVSALILMGPGGVDTTRSFPTKGLNRLLNYYTGSGPSLEKLNTFIRENLVYKGETIPASLIEERYKSSIDPEVVKSPPLRKPKGIPNFKNLDFTRDPRLSHCEVPTLVLWGTEDKVNRPSGGLSLQRRMPNCDLYYFNHTGHWVQWERPEEFNHITNSFLSIHAHSRNKAG</sequence>
<dbReference type="GO" id="GO:0016787">
    <property type="term" value="F:hydrolase activity"/>
    <property type="evidence" value="ECO:0007669"/>
    <property type="project" value="UniProtKB-KW"/>
</dbReference>
<accession>S3UV75</accession>